<dbReference type="PANTHER" id="PTHR30388:SF6">
    <property type="entry name" value="XANTHINE DEHYDROGENASE SUBUNIT A-RELATED"/>
    <property type="match status" value="1"/>
</dbReference>
<comment type="caution">
    <text evidence="3">The sequence shown here is derived from an EMBL/GenBank/DDBJ whole genome shotgun (WGS) entry which is preliminary data.</text>
</comment>
<protein>
    <submittedName>
        <fullName evidence="3">XdhC family protein</fullName>
    </submittedName>
</protein>
<proteinExistence type="predicted"/>
<dbReference type="EMBL" id="JAUIYO010000004">
    <property type="protein sequence ID" value="MFK2825714.1"/>
    <property type="molecule type" value="Genomic_DNA"/>
</dbReference>
<evidence type="ECO:0000259" key="1">
    <source>
        <dbReference type="Pfam" id="PF02625"/>
    </source>
</evidence>
<dbReference type="Pfam" id="PF13478">
    <property type="entry name" value="XdhC_C"/>
    <property type="match status" value="1"/>
</dbReference>
<keyword evidence="4" id="KW-1185">Reference proteome</keyword>
<accession>A0ABW8I966</accession>
<dbReference type="Gene3D" id="3.40.50.720">
    <property type="entry name" value="NAD(P)-binding Rossmann-like Domain"/>
    <property type="match status" value="1"/>
</dbReference>
<gene>
    <name evidence="3" type="ORF">QYG89_08470</name>
</gene>
<feature type="domain" description="XdhC- CoxI" evidence="1">
    <location>
        <begin position="16"/>
        <end position="77"/>
    </location>
</feature>
<dbReference type="PANTHER" id="PTHR30388">
    <property type="entry name" value="ALDEHYDE OXIDOREDUCTASE MOLYBDENUM COFACTOR ASSEMBLY PROTEIN"/>
    <property type="match status" value="1"/>
</dbReference>
<feature type="domain" description="XdhC Rossmann" evidence="2">
    <location>
        <begin position="218"/>
        <end position="361"/>
    </location>
</feature>
<dbReference type="InterPro" id="IPR027051">
    <property type="entry name" value="XdhC_Rossmann_dom"/>
</dbReference>
<reference evidence="3 4" key="1">
    <citation type="submission" date="2023-07" db="EMBL/GenBank/DDBJ databases">
        <title>Bacillus lucianemedeirus sp. nov, a new species isolated from an immunobiological production facility.</title>
        <authorList>
            <person name="Costa L.V."/>
            <person name="Miranda R.V.S.L."/>
            <person name="Brandao M.L.L."/>
            <person name="Reis C.M.F."/>
            <person name="Frazao A.M."/>
            <person name="Cruz F.V."/>
            <person name="Baio P.V.P."/>
            <person name="Veras J.F.C."/>
            <person name="Ramos J.N."/>
            <person name="Vieira V."/>
        </authorList>
    </citation>
    <scope>NUCLEOTIDE SEQUENCE [LARGE SCALE GENOMIC DNA]</scope>
    <source>
        <strain evidence="3 4">B190/17</strain>
    </source>
</reference>
<evidence type="ECO:0000259" key="2">
    <source>
        <dbReference type="Pfam" id="PF13478"/>
    </source>
</evidence>
<dbReference type="InterPro" id="IPR052698">
    <property type="entry name" value="MoCofactor_Util/Proc"/>
</dbReference>
<name>A0ABW8I966_9BACI</name>
<evidence type="ECO:0000313" key="3">
    <source>
        <dbReference type="EMBL" id="MFK2825714.1"/>
    </source>
</evidence>
<organism evidence="3 4">
    <name type="scientific">Bacillus lumedeiriae</name>
    <dbReference type="NCBI Taxonomy" id="3058829"/>
    <lineage>
        <taxon>Bacteria</taxon>
        <taxon>Bacillati</taxon>
        <taxon>Bacillota</taxon>
        <taxon>Bacilli</taxon>
        <taxon>Bacillales</taxon>
        <taxon>Bacillaceae</taxon>
        <taxon>Bacillus</taxon>
    </lineage>
</organism>
<sequence>MLENTLVMEEIWRNKKAGRRAAVATVVRVFGSAYRKEGAKMLVDESGKVTGTISGGCLEADVAESAKKVIESGIPILKMYALDEDVVWGLGLGCPGTIEVYIELVSDEQCNQQRKGTIKMSHHRAFDAWLECIKKEKEGALATVLQTKGSRQAGRLFIPKKGHPIGTLGDSVVDSQVCHMVDRKLSESNPKPETIVFKGAQKEEVSVLIDVSIPPAALMIFGAGHDAIPVAKYGVSLGFKAIIVDPRLAYNSEERFPGAMRVLAETDQFAKNLHIDRRTYIVVMNHHLERDQETLKFVLPSQAPYIGVLGPLSRRIRMMNAIEKEGIVFRNHQLKRMYSPIGLDIGAVTSEEIAVSILAEIVAVKNGHTGGFLQNSEHIHQAAKF</sequence>
<dbReference type="Pfam" id="PF02625">
    <property type="entry name" value="XdhC_CoxI"/>
    <property type="match status" value="1"/>
</dbReference>
<evidence type="ECO:0000313" key="4">
    <source>
        <dbReference type="Proteomes" id="UP001619911"/>
    </source>
</evidence>
<dbReference type="Proteomes" id="UP001619911">
    <property type="component" value="Unassembled WGS sequence"/>
</dbReference>
<dbReference type="RefSeq" id="WP_404316561.1">
    <property type="nucleotide sequence ID" value="NZ_JAUIYO010000004.1"/>
</dbReference>
<dbReference type="InterPro" id="IPR003777">
    <property type="entry name" value="XdhC_CoxI"/>
</dbReference>